<dbReference type="GeneID" id="84231037"/>
<comment type="similarity">
    <text evidence="3">Belongs to the acylphosphatase family.</text>
</comment>
<dbReference type="PROSITE" id="PS51160">
    <property type="entry name" value="ACYLPHOSPHATASE_3"/>
    <property type="match status" value="1"/>
</dbReference>
<dbReference type="RefSeq" id="WP_309308025.1">
    <property type="nucleotide sequence ID" value="NZ_CP133594.1"/>
</dbReference>
<dbReference type="GO" id="GO:0003998">
    <property type="term" value="F:acylphosphatase activity"/>
    <property type="evidence" value="ECO:0007669"/>
    <property type="project" value="UniProtKB-EC"/>
</dbReference>
<dbReference type="InterPro" id="IPR020456">
    <property type="entry name" value="Acylphosphatase"/>
</dbReference>
<dbReference type="KEGG" id="mmav:RE476_12810"/>
<dbReference type="Proteomes" id="UP001183006">
    <property type="component" value="Chromosome"/>
</dbReference>
<evidence type="ECO:0000313" key="6">
    <source>
        <dbReference type="Proteomes" id="UP001183006"/>
    </source>
</evidence>
<dbReference type="PROSITE" id="PS00151">
    <property type="entry name" value="ACYLPHOSPHATASE_2"/>
    <property type="match status" value="1"/>
</dbReference>
<name>A0AA51UFH9_9EURY</name>
<dbReference type="PANTHER" id="PTHR47268:SF4">
    <property type="entry name" value="ACYLPHOSPHATASE"/>
    <property type="match status" value="1"/>
</dbReference>
<evidence type="ECO:0000256" key="1">
    <source>
        <dbReference type="PROSITE-ProRule" id="PRU00520"/>
    </source>
</evidence>
<feature type="domain" description="Acylphosphatase-like" evidence="4">
    <location>
        <begin position="13"/>
        <end position="100"/>
    </location>
</feature>
<dbReference type="Pfam" id="PF00708">
    <property type="entry name" value="Acylphosphatase"/>
    <property type="match status" value="1"/>
</dbReference>
<comment type="catalytic activity">
    <reaction evidence="1 2">
        <text>an acyl phosphate + H2O = a carboxylate + phosphate + H(+)</text>
        <dbReference type="Rhea" id="RHEA:14965"/>
        <dbReference type="ChEBI" id="CHEBI:15377"/>
        <dbReference type="ChEBI" id="CHEBI:15378"/>
        <dbReference type="ChEBI" id="CHEBI:29067"/>
        <dbReference type="ChEBI" id="CHEBI:43474"/>
        <dbReference type="ChEBI" id="CHEBI:59918"/>
        <dbReference type="EC" id="3.6.1.7"/>
    </reaction>
</comment>
<evidence type="ECO:0000256" key="3">
    <source>
        <dbReference type="RuleBase" id="RU004168"/>
    </source>
</evidence>
<dbReference type="EC" id="3.6.1.7" evidence="1 2"/>
<dbReference type="PRINTS" id="PR00112">
    <property type="entry name" value="ACYLPHPHTASE"/>
</dbReference>
<organism evidence="5 6">
    <name type="scientific">Methanolobus mangrovi</name>
    <dbReference type="NCBI Taxonomy" id="3072977"/>
    <lineage>
        <taxon>Archaea</taxon>
        <taxon>Methanobacteriati</taxon>
        <taxon>Methanobacteriota</taxon>
        <taxon>Stenosarchaea group</taxon>
        <taxon>Methanomicrobia</taxon>
        <taxon>Methanosarcinales</taxon>
        <taxon>Methanosarcinaceae</taxon>
        <taxon>Methanolobus</taxon>
    </lineage>
</organism>
<dbReference type="EMBL" id="CP133594">
    <property type="protein sequence ID" value="WMW22230.1"/>
    <property type="molecule type" value="Genomic_DNA"/>
</dbReference>
<dbReference type="PROSITE" id="PS00150">
    <property type="entry name" value="ACYLPHOSPHATASE_1"/>
    <property type="match status" value="1"/>
</dbReference>
<dbReference type="PANTHER" id="PTHR47268">
    <property type="entry name" value="ACYLPHOSPHATASE"/>
    <property type="match status" value="1"/>
</dbReference>
<keyword evidence="1 2" id="KW-0378">Hydrolase</keyword>
<feature type="active site" evidence="1">
    <location>
        <position position="28"/>
    </location>
</feature>
<keyword evidence="6" id="KW-1185">Reference proteome</keyword>
<dbReference type="InterPro" id="IPR001792">
    <property type="entry name" value="Acylphosphatase-like_dom"/>
</dbReference>
<proteinExistence type="inferred from homology"/>
<dbReference type="AlphaFoldDB" id="A0AA51UFH9"/>
<evidence type="ECO:0000256" key="2">
    <source>
        <dbReference type="RuleBase" id="RU000553"/>
    </source>
</evidence>
<sequence length="100" mass="11087">MQGEISNAEERSSATILVRGRVQGVYFRKFTVENARKLGLTGFAQNMPDGSVKVFAEGEKSSIQELIVFLHTGPAQARVDGLEISWSSFASEFQDFSIKR</sequence>
<accession>A0AA51UFH9</accession>
<dbReference type="Gene3D" id="3.30.70.100">
    <property type="match status" value="1"/>
</dbReference>
<gene>
    <name evidence="5" type="ORF">RE476_12810</name>
</gene>
<reference evidence="5" key="1">
    <citation type="submission" date="2023-08" db="EMBL/GenBank/DDBJ databases">
        <title>Methanolobus mangrovi sp. nov. and Methanolobus sediminis sp. nov, two novel methylotrophic methanogens isolated from mangrove sediments in China.</title>
        <authorList>
            <person name="Zhou J."/>
        </authorList>
    </citation>
    <scope>NUCLEOTIDE SEQUENCE</scope>
    <source>
        <strain evidence="5">FTZ2</strain>
    </source>
</reference>
<evidence type="ECO:0000259" key="4">
    <source>
        <dbReference type="PROSITE" id="PS51160"/>
    </source>
</evidence>
<feature type="active site" evidence="1">
    <location>
        <position position="46"/>
    </location>
</feature>
<evidence type="ECO:0000313" key="5">
    <source>
        <dbReference type="EMBL" id="WMW22230.1"/>
    </source>
</evidence>
<dbReference type="SUPFAM" id="SSF54975">
    <property type="entry name" value="Acylphosphatase/BLUF domain-like"/>
    <property type="match status" value="1"/>
</dbReference>
<dbReference type="InterPro" id="IPR036046">
    <property type="entry name" value="Acylphosphatase-like_dom_sf"/>
</dbReference>
<dbReference type="InterPro" id="IPR017968">
    <property type="entry name" value="Acylphosphatase_CS"/>
</dbReference>
<protein>
    <recommendedName>
        <fullName evidence="1 2">Acylphosphatase</fullName>
        <ecNumber evidence="1 2">3.6.1.7</ecNumber>
    </recommendedName>
</protein>